<accession>A0A2U1KIJ2</accession>
<reference evidence="2 3" key="1">
    <citation type="journal article" date="2018" name="Mol. Plant">
        <title>The genome of Artemisia annua provides insight into the evolution of Asteraceae family and artemisinin biosynthesis.</title>
        <authorList>
            <person name="Shen Q."/>
            <person name="Zhang L."/>
            <person name="Liao Z."/>
            <person name="Wang S."/>
            <person name="Yan T."/>
            <person name="Shi P."/>
            <person name="Liu M."/>
            <person name="Fu X."/>
            <person name="Pan Q."/>
            <person name="Wang Y."/>
            <person name="Lv Z."/>
            <person name="Lu X."/>
            <person name="Zhang F."/>
            <person name="Jiang W."/>
            <person name="Ma Y."/>
            <person name="Chen M."/>
            <person name="Hao X."/>
            <person name="Li L."/>
            <person name="Tang Y."/>
            <person name="Lv G."/>
            <person name="Zhou Y."/>
            <person name="Sun X."/>
            <person name="Brodelius P.E."/>
            <person name="Rose J.K.C."/>
            <person name="Tang K."/>
        </authorList>
    </citation>
    <scope>NUCLEOTIDE SEQUENCE [LARGE SCALE GENOMIC DNA]</scope>
    <source>
        <strain evidence="3">cv. Huhao1</strain>
        <tissue evidence="2">Leaf</tissue>
    </source>
</reference>
<sequence length="354" mass="39925">MRKGSTRFSDVMRQTEGGNNNGILHKPSKKLKMSCVGETSKKVKLPKKFLLDCHRVDHVYVPRRLRTGFTKRLKENVSPSSRSLTNCIHNNEKPLENSNKKTNVYVDKQRHSTMLKLFAEQITEDEKEAISGLLALVGTNAEDNNTNKINLNKEIAEAEDSKCKALVIKHVQIHDLIDSNTLDVKKDSKDVTDGNKSRKRCCSHMYICRMIKNLQIIEGRKVNLQIEPRTGTTPESNTDCSVGIISNEARTTTLQPYFGDPFCDPSQWSRPMFPNKEMWMNPFIIGARNQNWQNGGPELMVSHSGSYVQASLLDGQGSNQHLYKMQFGQRSSGYDKNGGLLQADSPLALKLTLQ</sequence>
<feature type="region of interest" description="Disordered" evidence="1">
    <location>
        <begin position="1"/>
        <end position="26"/>
    </location>
</feature>
<evidence type="ECO:0000313" key="2">
    <source>
        <dbReference type="EMBL" id="PWA36587.1"/>
    </source>
</evidence>
<keyword evidence="3" id="KW-1185">Reference proteome</keyword>
<dbReference type="AlphaFoldDB" id="A0A2U1KIJ2"/>
<evidence type="ECO:0000256" key="1">
    <source>
        <dbReference type="SAM" id="MobiDB-lite"/>
    </source>
</evidence>
<evidence type="ECO:0000313" key="3">
    <source>
        <dbReference type="Proteomes" id="UP000245207"/>
    </source>
</evidence>
<dbReference type="PANTHER" id="PTHR34792">
    <property type="entry name" value="OS02G0121500 PROTEIN"/>
    <property type="match status" value="1"/>
</dbReference>
<dbReference type="Proteomes" id="UP000245207">
    <property type="component" value="Unassembled WGS sequence"/>
</dbReference>
<dbReference type="OrthoDB" id="778649at2759"/>
<proteinExistence type="predicted"/>
<dbReference type="EMBL" id="PKPP01017964">
    <property type="protein sequence ID" value="PWA36587.1"/>
    <property type="molecule type" value="Genomic_DNA"/>
</dbReference>
<gene>
    <name evidence="2" type="ORF">CTI12_AA594060</name>
</gene>
<comment type="caution">
    <text evidence="2">The sequence shown here is derived from an EMBL/GenBank/DDBJ whole genome shotgun (WGS) entry which is preliminary data.</text>
</comment>
<protein>
    <submittedName>
        <fullName evidence="2">Uncharacterized protein</fullName>
    </submittedName>
</protein>
<dbReference type="PANTHER" id="PTHR34792:SF1">
    <property type="entry name" value="OS02G0121500 PROTEIN"/>
    <property type="match status" value="1"/>
</dbReference>
<dbReference type="InterPro" id="IPR040305">
    <property type="entry name" value="At1g75730-like"/>
</dbReference>
<organism evidence="2 3">
    <name type="scientific">Artemisia annua</name>
    <name type="common">Sweet wormwood</name>
    <dbReference type="NCBI Taxonomy" id="35608"/>
    <lineage>
        <taxon>Eukaryota</taxon>
        <taxon>Viridiplantae</taxon>
        <taxon>Streptophyta</taxon>
        <taxon>Embryophyta</taxon>
        <taxon>Tracheophyta</taxon>
        <taxon>Spermatophyta</taxon>
        <taxon>Magnoliopsida</taxon>
        <taxon>eudicotyledons</taxon>
        <taxon>Gunneridae</taxon>
        <taxon>Pentapetalae</taxon>
        <taxon>asterids</taxon>
        <taxon>campanulids</taxon>
        <taxon>Asterales</taxon>
        <taxon>Asteraceae</taxon>
        <taxon>Asteroideae</taxon>
        <taxon>Anthemideae</taxon>
        <taxon>Artemisiinae</taxon>
        <taxon>Artemisia</taxon>
    </lineage>
</organism>
<name>A0A2U1KIJ2_ARTAN</name>